<sequence>MSPVPAEVEDPSLRSGVQPPRNRAQKQAGEKTPTCIYLSTARIILFPTHKMGQRPLSTHGSCHGKGHPDGCFFVEREEEEKGGYFLGFPYHAYLLIVYL</sequence>
<proteinExistence type="predicted"/>
<keyword evidence="3" id="KW-1185">Reference proteome</keyword>
<feature type="region of interest" description="Disordered" evidence="1">
    <location>
        <begin position="1"/>
        <end position="31"/>
    </location>
</feature>
<reference evidence="2 3" key="1">
    <citation type="submission" date="2023-03" db="EMBL/GenBank/DDBJ databases">
        <title>Muricauda XX sp. nov. and Muricauda XXX sp. nov., two novel species isolated from Okinawa Trough.</title>
        <authorList>
            <person name="Cao W."/>
            <person name="Deng X."/>
        </authorList>
    </citation>
    <scope>NUCLEOTIDE SEQUENCE [LARGE SCALE GENOMIC DNA]</scope>
    <source>
        <strain evidence="2 3">334s03</strain>
    </source>
</reference>
<dbReference type="Proteomes" id="UP001221366">
    <property type="component" value="Unassembled WGS sequence"/>
</dbReference>
<dbReference type="RefSeq" id="WP_275616922.1">
    <property type="nucleotide sequence ID" value="NZ_JARFVB010000014.1"/>
</dbReference>
<accession>A0ABT5Y422</accession>
<protein>
    <submittedName>
        <fullName evidence="2">Uncharacterized protein</fullName>
    </submittedName>
</protein>
<evidence type="ECO:0000256" key="1">
    <source>
        <dbReference type="SAM" id="MobiDB-lite"/>
    </source>
</evidence>
<gene>
    <name evidence="2" type="ORF">PY092_16560</name>
</gene>
<name>A0ABT5Y422_9FLAO</name>
<comment type="caution">
    <text evidence="2">The sequence shown here is derived from an EMBL/GenBank/DDBJ whole genome shotgun (WGS) entry which is preliminary data.</text>
</comment>
<dbReference type="EMBL" id="JARFVB010000014">
    <property type="protein sequence ID" value="MDF0717777.1"/>
    <property type="molecule type" value="Genomic_DNA"/>
</dbReference>
<evidence type="ECO:0000313" key="3">
    <source>
        <dbReference type="Proteomes" id="UP001221366"/>
    </source>
</evidence>
<evidence type="ECO:0000313" key="2">
    <source>
        <dbReference type="EMBL" id="MDF0717777.1"/>
    </source>
</evidence>
<organism evidence="2 3">
    <name type="scientific">Flagellimonas yonaguniensis</name>
    <dbReference type="NCBI Taxonomy" id="3031325"/>
    <lineage>
        <taxon>Bacteria</taxon>
        <taxon>Pseudomonadati</taxon>
        <taxon>Bacteroidota</taxon>
        <taxon>Flavobacteriia</taxon>
        <taxon>Flavobacteriales</taxon>
        <taxon>Flavobacteriaceae</taxon>
        <taxon>Flagellimonas</taxon>
    </lineage>
</organism>